<keyword evidence="2" id="KW-0540">Nuclease</keyword>
<dbReference type="Gene3D" id="3.90.1570.10">
    <property type="entry name" value="tt1808, chain A"/>
    <property type="match status" value="1"/>
</dbReference>
<protein>
    <submittedName>
        <fullName evidence="2">Putative restriction endonuclease</fullName>
    </submittedName>
</protein>
<keyword evidence="3" id="KW-1185">Reference proteome</keyword>
<evidence type="ECO:0000259" key="1">
    <source>
        <dbReference type="Pfam" id="PF05685"/>
    </source>
</evidence>
<dbReference type="AlphaFoldDB" id="A0A239LPH0"/>
<evidence type="ECO:0000313" key="3">
    <source>
        <dbReference type="Proteomes" id="UP000198362"/>
    </source>
</evidence>
<dbReference type="SUPFAM" id="SSF52980">
    <property type="entry name" value="Restriction endonuclease-like"/>
    <property type="match status" value="1"/>
</dbReference>
<organism evidence="2 3">
    <name type="scientific">Asanoa hainanensis</name>
    <dbReference type="NCBI Taxonomy" id="560556"/>
    <lineage>
        <taxon>Bacteria</taxon>
        <taxon>Bacillati</taxon>
        <taxon>Actinomycetota</taxon>
        <taxon>Actinomycetes</taxon>
        <taxon>Micromonosporales</taxon>
        <taxon>Micromonosporaceae</taxon>
        <taxon>Asanoa</taxon>
    </lineage>
</organism>
<gene>
    <name evidence="2" type="ORF">SAMN05421812_104447</name>
</gene>
<dbReference type="RefSeq" id="WP_089248336.1">
    <property type="nucleotide sequence ID" value="NZ_FZPH01000004.1"/>
</dbReference>
<proteinExistence type="predicted"/>
<dbReference type="Proteomes" id="UP000198362">
    <property type="component" value="Unassembled WGS sequence"/>
</dbReference>
<reference evidence="2 3" key="1">
    <citation type="submission" date="2017-06" db="EMBL/GenBank/DDBJ databases">
        <authorList>
            <person name="Kim H.J."/>
            <person name="Triplett B.A."/>
        </authorList>
    </citation>
    <scope>NUCLEOTIDE SEQUENCE [LARGE SCALE GENOMIC DNA]</scope>
    <source>
        <strain evidence="2 3">CGMCC 4.5593</strain>
    </source>
</reference>
<keyword evidence="2" id="KW-0255">Endonuclease</keyword>
<dbReference type="OrthoDB" id="9799703at2"/>
<accession>A0A239LPH0</accession>
<dbReference type="InterPro" id="IPR012296">
    <property type="entry name" value="Nuclease_put_TT1808"/>
</dbReference>
<dbReference type="GO" id="GO:0004519">
    <property type="term" value="F:endonuclease activity"/>
    <property type="evidence" value="ECO:0007669"/>
    <property type="project" value="UniProtKB-KW"/>
</dbReference>
<dbReference type="Pfam" id="PF05685">
    <property type="entry name" value="Uma2"/>
    <property type="match status" value="1"/>
</dbReference>
<keyword evidence="2" id="KW-0378">Hydrolase</keyword>
<dbReference type="InterPro" id="IPR011335">
    <property type="entry name" value="Restrct_endonuc-II-like"/>
</dbReference>
<dbReference type="EMBL" id="FZPH01000004">
    <property type="protein sequence ID" value="SNT31703.1"/>
    <property type="molecule type" value="Genomic_DNA"/>
</dbReference>
<sequence>MLDHLGVGPWTEQGYFDLGETHPRIELIDGSLLVTPAGDLSHQLIAFELATELDGAARAAGLVVYPGVNVRLGPDRILIPDIVVAEADDEGLAVEAADVRLVCEIVEPVSAVADQVTKPRLYADAGIRYYLLAYGPAADLALRLFRLRGADYVQVAEEQSGQISRLIEPAFADLPRGPTLPQHDR</sequence>
<dbReference type="PANTHER" id="PTHR35400">
    <property type="entry name" value="SLR1083 PROTEIN"/>
    <property type="match status" value="1"/>
</dbReference>
<name>A0A239LPH0_9ACTN</name>
<dbReference type="InterPro" id="IPR008538">
    <property type="entry name" value="Uma2"/>
</dbReference>
<evidence type="ECO:0000313" key="2">
    <source>
        <dbReference type="EMBL" id="SNT31703.1"/>
    </source>
</evidence>
<dbReference type="PANTHER" id="PTHR35400:SF3">
    <property type="entry name" value="SLL1072 PROTEIN"/>
    <property type="match status" value="1"/>
</dbReference>
<dbReference type="CDD" id="cd06260">
    <property type="entry name" value="DUF820-like"/>
    <property type="match status" value="1"/>
</dbReference>
<feature type="domain" description="Putative restriction endonuclease" evidence="1">
    <location>
        <begin position="15"/>
        <end position="163"/>
    </location>
</feature>